<evidence type="ECO:0000259" key="2">
    <source>
        <dbReference type="Pfam" id="PF03016"/>
    </source>
</evidence>
<comment type="similarity">
    <text evidence="1">Belongs to the glycosyltransferase 47 family.</text>
</comment>
<accession>F2UFS6</accession>
<feature type="domain" description="Exostosin GT47" evidence="2">
    <location>
        <begin position="187"/>
        <end position="265"/>
    </location>
</feature>
<name>F2UFS6_SALR5</name>
<dbReference type="InterPro" id="IPR004263">
    <property type="entry name" value="Exostosin"/>
</dbReference>
<dbReference type="InterPro" id="IPR040911">
    <property type="entry name" value="Exostosin_GT47"/>
</dbReference>
<evidence type="ECO:0000256" key="1">
    <source>
        <dbReference type="ARBA" id="ARBA00010271"/>
    </source>
</evidence>
<dbReference type="InParanoid" id="F2UFS6"/>
<dbReference type="eggNOG" id="KOG1021">
    <property type="taxonomic scope" value="Eukaryota"/>
</dbReference>
<dbReference type="PANTHER" id="PTHR11062:SF73">
    <property type="entry name" value="EXOSTOSIN-LIKE 3"/>
    <property type="match status" value="1"/>
</dbReference>
<gene>
    <name evidence="3" type="ORF">PTSG_06430</name>
</gene>
<dbReference type="EMBL" id="GL832972">
    <property type="protein sequence ID" value="EGD75354.1"/>
    <property type="molecule type" value="Genomic_DNA"/>
</dbReference>
<protein>
    <recommendedName>
        <fullName evidence="2">Exostosin GT47 domain-containing protein</fullName>
    </recommendedName>
</protein>
<organism evidence="4">
    <name type="scientific">Salpingoeca rosetta (strain ATCC 50818 / BSB-021)</name>
    <dbReference type="NCBI Taxonomy" id="946362"/>
    <lineage>
        <taxon>Eukaryota</taxon>
        <taxon>Choanoflagellata</taxon>
        <taxon>Craspedida</taxon>
        <taxon>Salpingoecidae</taxon>
        <taxon>Salpingoeca</taxon>
    </lineage>
</organism>
<dbReference type="GO" id="GO:0016757">
    <property type="term" value="F:glycosyltransferase activity"/>
    <property type="evidence" value="ECO:0007669"/>
    <property type="project" value="InterPro"/>
</dbReference>
<dbReference type="Pfam" id="PF03016">
    <property type="entry name" value="Exostosin_GT47"/>
    <property type="match status" value="1"/>
</dbReference>
<proteinExistence type="inferred from homology"/>
<reference evidence="3" key="1">
    <citation type="submission" date="2009-08" db="EMBL/GenBank/DDBJ databases">
        <title>Annotation of Salpingoeca rosetta.</title>
        <authorList>
            <consortium name="The Broad Institute Genome Sequencing Platform"/>
            <person name="Russ C."/>
            <person name="Cuomo C."/>
            <person name="Burger G."/>
            <person name="Gray M.W."/>
            <person name="Holland P.W.H."/>
            <person name="King N."/>
            <person name="Lang F.B.F."/>
            <person name="Roger A.J."/>
            <person name="Ruiz-Trillo I."/>
            <person name="Young S.K."/>
            <person name="Zeng Q."/>
            <person name="Gargeya S."/>
            <person name="Alvarado L."/>
            <person name="Berlin A."/>
            <person name="Chapman S.B."/>
            <person name="Chen Z."/>
            <person name="Freedman E."/>
            <person name="Gellesch M."/>
            <person name="Goldberg J."/>
            <person name="Griggs A."/>
            <person name="Gujja S."/>
            <person name="Heilman E."/>
            <person name="Heiman D."/>
            <person name="Howarth C."/>
            <person name="Mehta T."/>
            <person name="Neiman D."/>
            <person name="Pearson M."/>
            <person name="Roberts A."/>
            <person name="Saif S."/>
            <person name="Shea T."/>
            <person name="Shenoy N."/>
            <person name="Sisk P."/>
            <person name="Stolte C."/>
            <person name="Sykes S."/>
            <person name="White J."/>
            <person name="Yandava C."/>
            <person name="Haas B."/>
            <person name="Nusbaum C."/>
            <person name="Birren B."/>
        </authorList>
    </citation>
    <scope>NUCLEOTIDE SEQUENCE [LARGE SCALE GENOMIC DNA]</scope>
    <source>
        <strain evidence="3">ATCC 50818</strain>
    </source>
</reference>
<dbReference type="KEGG" id="sre:PTSG_06430"/>
<evidence type="ECO:0000313" key="4">
    <source>
        <dbReference type="Proteomes" id="UP000007799"/>
    </source>
</evidence>
<dbReference type="PANTHER" id="PTHR11062">
    <property type="entry name" value="EXOSTOSIN HEPARAN SULFATE GLYCOSYLTRANSFERASE -RELATED"/>
    <property type="match status" value="1"/>
</dbReference>
<dbReference type="Proteomes" id="UP000007799">
    <property type="component" value="Unassembled WGS sequence"/>
</dbReference>
<dbReference type="GeneID" id="16072376"/>
<sequence length="351" mass="39062">MCDTSHKHCQSAHRLATASKMHSAGHWQLAIGIGGGFASNGLIYGIPPCDTTPTTSVLIISPSTTTMTAATAAATAAVDDTTTMNSLQAAASAVDATMLSVPEVEWCEFHHCDSLDVSIPLFSMVTFIHSNRSSDAFHPHKQVWALPRLLALDAMRNHLPKLHNGRDIVLVCACQWFGKERMGREGEEEEFNKYTYTELALETKFGLIVEGFGYHSLRYHGCGRLPVIVVDHYVLPYQDLLDWETFSMRIPEHRLLELPRILRSIPDEVVEMIQRRVVFVFEDFFKSLSTHVHTGEGSARINLFGDNAGKMQVEGLAYGTPNDTPHDVMQESVWCNTPAHRRKAAKDNAPM</sequence>
<dbReference type="OrthoDB" id="1924787at2759"/>
<evidence type="ECO:0000313" key="3">
    <source>
        <dbReference type="EMBL" id="EGD75354.1"/>
    </source>
</evidence>
<keyword evidence="4" id="KW-1185">Reference proteome</keyword>
<dbReference type="AlphaFoldDB" id="F2UFS6"/>
<dbReference type="RefSeq" id="XP_004991811.1">
    <property type="nucleotide sequence ID" value="XM_004991754.1"/>
</dbReference>